<sequence length="473" mass="49891">LGGNPSKGDKGTKKVDGADVVGAVVLGGKAGKAPKGGKGKNATAPVGAVVLAGKAGKAPKGGNGKNATAPVGAVVLSGNPKKGDKGIKKVDGADVVGAVVLGGKSGKAPKGGKGKNATAPVGAVVLGGNPSQGDKRIKKVDGADVVGAVVLDKKETKTSKVKGKSSVVKAVGAGGEVIEAPKETKAKQTPGIVANAVPKTRNGLYVAQSLPGNGLSNTDSVPKVATSQPSSDVPKTVEPEVATGKGKKRKSKIIIPKLIRKSGQSQGKKVIKLPRTGKMSVLGERFGVSDLESNRIRDITIDSMRQNYLNTDIDLRQLSLLYSLLRGHVFKGRLSSRKSESSGCAPQDVYVNYVYEHDIHNQVFNSSFQDPNSFVIQSLQSDIARYSAEEFYKRNLVSDVKDKAHLIRIMDVSKQYKDLATLRFYVSIIVRESSIPIISDVFKVVFTKLDNERFATSNKKIDWGQMMLLPITK</sequence>
<accession>A0A818NHJ4</accession>
<feature type="non-terminal residue" evidence="2">
    <location>
        <position position="473"/>
    </location>
</feature>
<feature type="region of interest" description="Disordered" evidence="1">
    <location>
        <begin position="211"/>
        <end position="246"/>
    </location>
</feature>
<name>A0A818NHJ4_9BILA</name>
<evidence type="ECO:0000256" key="1">
    <source>
        <dbReference type="SAM" id="MobiDB-lite"/>
    </source>
</evidence>
<organism evidence="2 3">
    <name type="scientific">Rotaria sordida</name>
    <dbReference type="NCBI Taxonomy" id="392033"/>
    <lineage>
        <taxon>Eukaryota</taxon>
        <taxon>Metazoa</taxon>
        <taxon>Spiralia</taxon>
        <taxon>Gnathifera</taxon>
        <taxon>Rotifera</taxon>
        <taxon>Eurotatoria</taxon>
        <taxon>Bdelloidea</taxon>
        <taxon>Philodinida</taxon>
        <taxon>Philodinidae</taxon>
        <taxon>Rotaria</taxon>
    </lineage>
</organism>
<gene>
    <name evidence="2" type="ORF">OTI717_LOCUS6955</name>
</gene>
<comment type="caution">
    <text evidence="2">The sequence shown here is derived from an EMBL/GenBank/DDBJ whole genome shotgun (WGS) entry which is preliminary data.</text>
</comment>
<reference evidence="2" key="1">
    <citation type="submission" date="2021-02" db="EMBL/GenBank/DDBJ databases">
        <authorList>
            <person name="Nowell W R."/>
        </authorList>
    </citation>
    <scope>NUCLEOTIDE SEQUENCE</scope>
</reference>
<evidence type="ECO:0000313" key="2">
    <source>
        <dbReference type="EMBL" id="CAF3604006.1"/>
    </source>
</evidence>
<feature type="compositionally biased region" description="Polar residues" evidence="1">
    <location>
        <begin position="211"/>
        <end position="233"/>
    </location>
</feature>
<protein>
    <submittedName>
        <fullName evidence="2">Uncharacterized protein</fullName>
    </submittedName>
</protein>
<dbReference type="AlphaFoldDB" id="A0A818NHJ4"/>
<evidence type="ECO:0000313" key="3">
    <source>
        <dbReference type="Proteomes" id="UP000663823"/>
    </source>
</evidence>
<dbReference type="Proteomes" id="UP000663823">
    <property type="component" value="Unassembled WGS sequence"/>
</dbReference>
<proteinExistence type="predicted"/>
<dbReference type="EMBL" id="CAJOAX010000505">
    <property type="protein sequence ID" value="CAF3604006.1"/>
    <property type="molecule type" value="Genomic_DNA"/>
</dbReference>